<dbReference type="UCSC" id="uc060lfi.1">
    <property type="organism name" value="human"/>
</dbReference>
<dbReference type="ChiTaRS" id="RPTOR">
    <property type="organism name" value="human"/>
</dbReference>
<reference evidence="2 3" key="1">
    <citation type="journal article" date="2001" name="Nature">
        <title>Initial sequencing and analysis of the human genome.</title>
        <authorList>
            <consortium name="International Human Genome Sequencing Consortium"/>
            <person name="Lander E.S."/>
            <person name="Linton L.M."/>
            <person name="Birren B."/>
            <person name="Nusbaum C."/>
            <person name="Zody M.C."/>
            <person name="Baldwin J."/>
            <person name="Devon K."/>
            <person name="Dewar K."/>
            <person name="Doyle M."/>
            <person name="FitzHugh W."/>
            <person name="Funke R."/>
            <person name="Gage D."/>
            <person name="Harris K."/>
            <person name="Heaford A."/>
            <person name="Howland J."/>
            <person name="Kann L."/>
            <person name="Lehoczky J."/>
            <person name="LeVine R."/>
            <person name="McEwan P."/>
            <person name="McKernan K."/>
            <person name="Meldrim J."/>
            <person name="Mesirov J.P."/>
            <person name="Miranda C."/>
            <person name="Morris W."/>
            <person name="Naylor J."/>
            <person name="Raymond C."/>
            <person name="Rosetti M."/>
            <person name="Santos R."/>
            <person name="Sheridan A."/>
            <person name="Sougnez C."/>
            <person name="Stange-Thomann N."/>
            <person name="Stojanovic N."/>
            <person name="Subramanian A."/>
            <person name="Wyman D."/>
            <person name="Rogers J."/>
            <person name="Sulston J."/>
            <person name="Ainscough R."/>
            <person name="Beck S."/>
            <person name="Bentley D."/>
            <person name="Burton J."/>
            <person name="Clee C."/>
            <person name="Carter N."/>
            <person name="Coulson A."/>
            <person name="Deadman R."/>
            <person name="Deloukas P."/>
            <person name="Dunham A."/>
            <person name="Dunham I."/>
            <person name="Durbin R."/>
            <person name="French L."/>
            <person name="Grafham D."/>
            <person name="Gregory S."/>
            <person name="Hubbard T."/>
            <person name="Humphray S."/>
            <person name="Hunt A."/>
            <person name="Jones M."/>
            <person name="Lloyd C."/>
            <person name="McMurray A."/>
            <person name="Matthews L."/>
            <person name="Mercer S."/>
            <person name="Milne S."/>
            <person name="Mullikin J.C."/>
            <person name="Mungall A."/>
            <person name="Plumb R."/>
            <person name="Ross M."/>
            <person name="Shownkeen R."/>
            <person name="Sims S."/>
            <person name="Waterston R.H."/>
            <person name="Wilson R.K."/>
            <person name="Hillier L.W."/>
            <person name="McPherson J.D."/>
            <person name="Marra M.A."/>
            <person name="Mardis E.R."/>
            <person name="Fulton L.A."/>
            <person name="Chinwalla A.T."/>
            <person name="Pepin K.H."/>
            <person name="Gish W.R."/>
            <person name="Chissoe S.L."/>
            <person name="Wendl M.C."/>
            <person name="Delehaunty K.D."/>
            <person name="Miner T.L."/>
            <person name="Delehaunty A."/>
            <person name="Kramer J.B."/>
            <person name="Cook L.L."/>
            <person name="Fulton R.S."/>
            <person name="Johnson D.L."/>
            <person name="Minx P.J."/>
            <person name="Clifton S.W."/>
            <person name="Hawkins T."/>
            <person name="Branscomb E."/>
            <person name="Predki P."/>
            <person name="Richardson P."/>
            <person name="Wenning S."/>
            <person name="Slezak T."/>
            <person name="Doggett N."/>
            <person name="Cheng J.F."/>
            <person name="Olsen A."/>
            <person name="Lucas S."/>
            <person name="Elkin C."/>
            <person name="Uberbacher E."/>
            <person name="Frazier M."/>
            <person name="Gibbs R.A."/>
            <person name="Muzny D.M."/>
            <person name="Scherer S.E."/>
            <person name="Bouck J.B."/>
            <person name="Sodergren E.J."/>
            <person name="Worley K.C."/>
            <person name="Rives C.M."/>
            <person name="Gorrell J.H."/>
            <person name="Metzker M.L."/>
            <person name="Naylor S.L."/>
            <person name="Kucherlapati R.S."/>
            <person name="Nelson D.L."/>
            <person name="Weinstock G.M."/>
            <person name="Sakaki Y."/>
            <person name="Fujiyama A."/>
            <person name="Hattori M."/>
            <person name="Yada T."/>
            <person name="Toyoda A."/>
            <person name="Itoh T."/>
            <person name="Kawagoe C."/>
            <person name="Watanabe H."/>
            <person name="Totoki Y."/>
            <person name="Taylor T."/>
            <person name="Weissenbach J."/>
            <person name="Heilig R."/>
            <person name="Saurin W."/>
            <person name="Artiguenave F."/>
            <person name="Brottier P."/>
            <person name="Bruls T."/>
            <person name="Pelletier E."/>
            <person name="Robert C."/>
            <person name="Wincker P."/>
            <person name="Smith D.R."/>
            <person name="Doucette-Stamm L."/>
            <person name="Rubenfield M."/>
            <person name="Weinstock K."/>
            <person name="Lee H.M."/>
            <person name="Dubois J."/>
            <person name="Rosenthal A."/>
            <person name="Platzer M."/>
            <person name="Nyakatura G."/>
            <person name="Taudien S."/>
            <person name="Rump A."/>
            <person name="Yang H."/>
            <person name="Yu J."/>
            <person name="Wang J."/>
            <person name="Huang G."/>
            <person name="Gu J."/>
            <person name="Hood L."/>
            <person name="Rowen L."/>
            <person name="Madan A."/>
            <person name="Qin S."/>
            <person name="Davis R.W."/>
            <person name="Federspiel N.A."/>
            <person name="Abola A.P."/>
            <person name="Proctor M.J."/>
            <person name="Myers R.M."/>
            <person name="Schmutz J."/>
            <person name="Dickson M."/>
            <person name="Grimwood J."/>
            <person name="Cox D.R."/>
            <person name="Olson M.V."/>
            <person name="Kaul R."/>
            <person name="Raymond C."/>
            <person name="Shimizu N."/>
            <person name="Kawasaki K."/>
            <person name="Minoshima S."/>
            <person name="Evans G.A."/>
            <person name="Athanasiou M."/>
            <person name="Schultz R."/>
            <person name="Roe B.A."/>
            <person name="Chen F."/>
            <person name="Pan H."/>
            <person name="Ramser J."/>
            <person name="Lehrach H."/>
            <person name="Reinhardt R."/>
            <person name="McCombie W.R."/>
            <person name="de la Bastide M."/>
            <person name="Dedhia N."/>
            <person name="Blocker H."/>
            <person name="Hornischer K."/>
            <person name="Nordsiek G."/>
            <person name="Agarwala R."/>
            <person name="Aravind L."/>
            <person name="Bailey J.A."/>
            <person name="Bateman A."/>
            <person name="Batzoglou S."/>
            <person name="Birney E."/>
            <person name="Bork P."/>
            <person name="Brown D.G."/>
            <person name="Burge C.B."/>
            <person name="Cerutti L."/>
            <person name="Chen H.C."/>
            <person name="Church D."/>
            <person name="Clamp M."/>
            <person name="Copley R.R."/>
            <person name="Doerks T."/>
            <person name="Eddy S.R."/>
            <person name="Eichler E.E."/>
            <person name="Furey T.S."/>
            <person name="Galagan J."/>
            <person name="Gilbert J.G."/>
            <person name="Harmon C."/>
            <person name="Hayashizaki Y."/>
            <person name="Haussler D."/>
            <person name="Hermjakob H."/>
            <person name="Hokamp K."/>
            <person name="Jang W."/>
            <person name="Johnson L.S."/>
            <person name="Jones T.A."/>
            <person name="Kasif S."/>
            <person name="Kaspryzk A."/>
            <person name="Kennedy S."/>
            <person name="Kent W.J."/>
            <person name="Kitts P."/>
            <person name="Koonin E.V."/>
            <person name="Korf I."/>
            <person name="Kulp D."/>
            <person name="Lancet D."/>
            <person name="Lowe T.M."/>
            <person name="McLysaght A."/>
            <person name="Mikkelsen T."/>
            <person name="Moran J.V."/>
            <person name="Mulder N."/>
            <person name="Pollara V.J."/>
            <person name="Ponting C.P."/>
            <person name="Schuler G."/>
            <person name="Schultz J."/>
            <person name="Slater G."/>
            <person name="Smit A.F."/>
            <person name="Stupka E."/>
            <person name="Szustakowski J."/>
            <person name="Thierry-Mieg D."/>
            <person name="Thierry-Mieg J."/>
            <person name="Wagner L."/>
            <person name="Wallis J."/>
            <person name="Wheeler R."/>
            <person name="Williams A."/>
            <person name="Wolf Y.I."/>
            <person name="Wolfe K.H."/>
            <person name="Yang S.P."/>
            <person name="Yeh R.F."/>
            <person name="Collins F."/>
            <person name="Guyer M.S."/>
            <person name="Peterson J."/>
            <person name="Felsenfeld A."/>
            <person name="Wetterstrand K.A."/>
            <person name="Patrinos A."/>
            <person name="Morgan M.J."/>
            <person name="de Jong P."/>
            <person name="Catanese J.J."/>
            <person name="Osoegawa K."/>
            <person name="Shizuya H."/>
            <person name="Choi S."/>
            <person name="Chen Y.J."/>
        </authorList>
    </citation>
    <scope>NUCLEOTIDE SEQUENCE [LARGE SCALE GENOMIC DNA]</scope>
</reference>
<reference evidence="7" key="3">
    <citation type="journal article" date="2006" name="Cell">
        <title>Global, in vivo, and site-specific phosphorylation dynamics in signaling networks.</title>
        <authorList>
            <person name="Olsen J.V."/>
            <person name="Blagoev B."/>
            <person name="Gnad F."/>
            <person name="Macek B."/>
            <person name="Kumar C."/>
            <person name="Mortensen P."/>
            <person name="Mann M."/>
        </authorList>
    </citation>
    <scope>IDENTIFICATION BY MASS SPECTROMETRY [LARGE SCALE ANALYSIS]</scope>
</reference>
<reference evidence="2 3" key="2">
    <citation type="journal article" date="2004" name="Nature">
        <title>Finishing the euchromatic sequence of the human genome.</title>
        <authorList>
            <consortium name="International Human Genome Sequencing Consortium"/>
        </authorList>
    </citation>
    <scope>NUCLEOTIDE SEQUENCE [LARGE SCALE GENOMIC DNA]</scope>
</reference>
<reference evidence="16" key="14">
    <citation type="journal article" date="2013" name="J. Proteome Res.">
        <title>Toward a comprehensive characterization of a human cancer cell phosphoproteome.</title>
        <authorList>
            <person name="Zhou H."/>
            <person name="Di Palma S."/>
            <person name="Preisinger C."/>
            <person name="Peng M."/>
            <person name="Polat A.N."/>
            <person name="Heck A.J."/>
            <person name="Mohammed S."/>
        </authorList>
    </citation>
    <scope>IDENTIFICATION BY MASS SPECTROMETRY [LARGE SCALE ANALYSIS]</scope>
</reference>
<name>I3L436_HUMAN</name>
<evidence type="ECO:0007829" key="9">
    <source>
        <dbReference type="PubMed" id="18691976"/>
    </source>
</evidence>
<evidence type="ECO:0007829" key="12">
    <source>
        <dbReference type="PubMed" id="19690332"/>
    </source>
</evidence>
<evidence type="ECO:0007829" key="8">
    <source>
        <dbReference type="PubMed" id="18669648"/>
    </source>
</evidence>
<protein>
    <submittedName>
        <fullName evidence="2">Regulatory associated protein of MTOR complex 1</fullName>
    </submittedName>
</protein>
<sequence>ATVNARPQRVLDTSSLTQSAPASPTNKGVHIHQAGGSPPASSTSSSSLTNDVAKQPVSRDLPSGRPGTTGPAGAQYTPHSHQFPRTRKMFDKGPEQVREPGCLVIWTLRALLLRWGLMASASGCSHHHGMGQDPPCRPGSVGHSLPLQTRVLVLTRAPLCLHSLGALLGVSRSLCLHSLGALLGVSRFSAPGSGFTILGSFHVTKQEHGVTWLCPSWAHSTLRPLGGSCTAEHLF</sequence>
<dbReference type="Ensembl" id="ENST00000576366.1">
    <property type="protein sequence ID" value="ENSP00000460940.1"/>
    <property type="gene ID" value="ENSG00000141564.16"/>
</dbReference>
<dbReference type="ProteomicsDB" id="47396"/>
<accession>I3L436</accession>
<dbReference type="HOGENOM" id="CLU_1182498_0_0_1"/>
<dbReference type="OrthoDB" id="10262360at2759"/>
<reference evidence="2" key="16">
    <citation type="submission" date="2025-08" db="UniProtKB">
        <authorList>
            <consortium name="Ensembl"/>
        </authorList>
    </citation>
    <scope>IDENTIFICATION</scope>
</reference>
<dbReference type="OpenTargets" id="ENSG00000141564"/>
<dbReference type="Antibodypedia" id="4616">
    <property type="antibodies" value="619 antibodies from 45 providers"/>
</dbReference>
<reference evidence="15" key="13">
    <citation type="journal article" date="2011" name="Sci. Signal.">
        <title>System-wide temporal characterization of the proteome and phosphoproteome of human embryonic stem cell differentiation.</title>
        <authorList>
            <person name="Rigbolt K.T."/>
            <person name="Prokhorova T.A."/>
            <person name="Akimov V."/>
            <person name="Henningsen J."/>
            <person name="Johansen P.T."/>
            <person name="Kratchmarova I."/>
            <person name="Kassem M."/>
            <person name="Mann M."/>
            <person name="Olsen J.V."/>
            <person name="Blagoev B."/>
        </authorList>
    </citation>
    <scope>IDENTIFICATION BY MASS SPECTROMETRY [LARGE SCALE ANALYSIS]</scope>
</reference>
<evidence type="ECO:0007829" key="13">
    <source>
        <dbReference type="PubMed" id="20068231"/>
    </source>
</evidence>
<organism evidence="2 3">
    <name type="scientific">Homo sapiens</name>
    <name type="common">Human</name>
    <dbReference type="NCBI Taxonomy" id="9606"/>
    <lineage>
        <taxon>Eukaryota</taxon>
        <taxon>Metazoa</taxon>
        <taxon>Chordata</taxon>
        <taxon>Craniata</taxon>
        <taxon>Vertebrata</taxon>
        <taxon>Euteleostomi</taxon>
        <taxon>Mammalia</taxon>
        <taxon>Eutheria</taxon>
        <taxon>Euarchontoglires</taxon>
        <taxon>Primates</taxon>
        <taxon>Haplorrhini</taxon>
        <taxon>Catarrhini</taxon>
        <taxon>Hominidae</taxon>
        <taxon>Homo</taxon>
    </lineage>
</organism>
<reference evidence="12" key="10">
    <citation type="journal article" date="2009" name="Sci. Signal.">
        <title>Quantitative phosphoproteomic analysis of T cell receptor signaling reveals system-wide modulation of protein-protein interactions.</title>
        <authorList>
            <person name="Mayya V."/>
            <person name="Lundgren D.H."/>
            <person name="Hwang S.I."/>
            <person name="Rezaul K."/>
            <person name="Wu L."/>
            <person name="Eng J.K."/>
            <person name="Rodionov V."/>
            <person name="Han D.K."/>
        </authorList>
    </citation>
    <scope>IDENTIFICATION BY MASS SPECTROMETRY [LARGE SCALE ANALYSIS]</scope>
</reference>
<dbReference type="Bgee" id="ENSG00000141564">
    <property type="expression patterns" value="Expressed in sural nerve and 136 other cell types or tissues"/>
</dbReference>
<evidence type="ECO:0007829" key="5">
    <source>
        <dbReference type="ProteomicsDB" id="I3L436"/>
    </source>
</evidence>
<evidence type="ECO:0007829" key="17">
    <source>
        <dbReference type="PubMed" id="24275569"/>
    </source>
</evidence>
<dbReference type="AlphaFoldDB" id="I3L436"/>
<feature type="compositionally biased region" description="Low complexity" evidence="1">
    <location>
        <begin position="34"/>
        <end position="47"/>
    </location>
</feature>
<evidence type="ECO:0000313" key="3">
    <source>
        <dbReference type="Proteomes" id="UP000005640"/>
    </source>
</evidence>
<reference evidence="14" key="12">
    <citation type="journal article" date="2011" name="BMC Syst. Biol.">
        <title>Initial characterization of the human central proteome.</title>
        <authorList>
            <person name="Burkard T.R."/>
            <person name="Planyavsky M."/>
            <person name="Kaupe I."/>
            <person name="Breitwieser F.P."/>
            <person name="Burckstummer T."/>
            <person name="Bennett K.L."/>
            <person name="Superti-Furga G."/>
            <person name="Colinge J."/>
        </authorList>
    </citation>
    <scope>IDENTIFICATION BY MASS SPECTROMETRY [LARGE SCALE ANALYSIS]</scope>
</reference>
<dbReference type="HGNC" id="HGNC:30287">
    <property type="gene designation" value="RPTOR"/>
</dbReference>
<dbReference type="EMBL" id="AC109327">
    <property type="status" value="NOT_ANNOTATED_CDS"/>
    <property type="molecule type" value="Genomic_DNA"/>
</dbReference>
<reference evidence="8" key="7">
    <citation type="journal article" date="2008" name="Proc. Natl. Acad. Sci. U.S.A.">
        <title>A quantitative atlas of mitotic phosphorylation.</title>
        <authorList>
            <person name="Dephoure N."/>
            <person name="Zhou C."/>
            <person name="Villen J."/>
            <person name="Beausoleil S.A."/>
            <person name="Bakalarski C.E."/>
            <person name="Elledge S.J."/>
            <person name="Gygi S.P."/>
        </authorList>
    </citation>
    <scope>IDENTIFICATION BY MASS SPECTROMETRY [LARGE SCALE ANALYSIS]</scope>
</reference>
<evidence type="ECO:0000256" key="1">
    <source>
        <dbReference type="SAM" id="MobiDB-lite"/>
    </source>
</evidence>
<evidence type="ECO:0007829" key="6">
    <source>
        <dbReference type="PubMed" id="16964243"/>
    </source>
</evidence>
<dbReference type="ExpressionAtlas" id="I3L436">
    <property type="expression patterns" value="baseline and differential"/>
</dbReference>
<keyword evidence="4 5" id="KW-1267">Proteomics identification</keyword>
<reference evidence="10" key="9">
    <citation type="journal article" date="2009" name="Mol. Cell. Proteomics">
        <title>Large-scale proteomics analysis of the human kinome.</title>
        <authorList>
            <person name="Oppermann F.S."/>
            <person name="Gnad F."/>
            <person name="Olsen J.V."/>
            <person name="Hornberger R."/>
            <person name="Greff Z."/>
            <person name="Keri G."/>
            <person name="Mann M."/>
            <person name="Daub H."/>
        </authorList>
    </citation>
    <scope>IDENTIFICATION BY MASS SPECTROMETRY [LARGE SCALE ANALYSIS]</scope>
</reference>
<reference evidence="2" key="17">
    <citation type="submission" date="2025-09" db="UniProtKB">
        <authorList>
            <consortium name="Ensembl"/>
        </authorList>
    </citation>
    <scope>IDENTIFICATION</scope>
</reference>
<dbReference type="EMBL" id="KC877680">
    <property type="status" value="NOT_ANNOTATED_CDS"/>
    <property type="molecule type" value="Genomic_DNA"/>
</dbReference>
<dbReference type="EMBL" id="AC133012">
    <property type="status" value="NOT_ANNOTATED_CDS"/>
    <property type="molecule type" value="Genomic_DNA"/>
</dbReference>
<dbReference type="SMR" id="I3L436"/>
<evidence type="ECO:0007829" key="4">
    <source>
        <dbReference type="PeptideAtlas" id="I3L436"/>
    </source>
</evidence>
<evidence type="ECO:0007829" key="10">
    <source>
        <dbReference type="PubMed" id="19369195"/>
    </source>
</evidence>
<feature type="compositionally biased region" description="Polar residues" evidence="1">
    <location>
        <begin position="1"/>
        <end position="26"/>
    </location>
</feature>
<reference evidence="11" key="8">
    <citation type="journal article" date="2009" name="Anal. Chem.">
        <title>Lys-N and trypsin cover complementary parts of the phosphoproteome in a refined SCX-based approach.</title>
        <authorList>
            <person name="Gauci S."/>
            <person name="Helbig A.O."/>
            <person name="Slijper M."/>
            <person name="Krijgsveld J."/>
            <person name="Heck A.J."/>
            <person name="Mohammed S."/>
        </authorList>
    </citation>
    <scope>IDENTIFICATION BY MASS SPECTROMETRY [LARGE SCALE ANALYSIS]</scope>
</reference>
<reference evidence="9" key="6">
    <citation type="journal article" date="2008" name="Mol. Cell">
        <title>Kinase-selective enrichment enables quantitative phosphoproteomics of the kinome across the cell cycle.</title>
        <authorList>
            <person name="Daub H."/>
            <person name="Olsen J.V."/>
            <person name="Bairlein M."/>
            <person name="Gnad F."/>
            <person name="Oppermann F.S."/>
            <person name="Korner R."/>
            <person name="Greff Z."/>
            <person name="Keri G."/>
            <person name="Stemmann O."/>
            <person name="Mann M."/>
        </authorList>
    </citation>
    <scope>IDENTIFICATION BY MASS SPECTROMETRY [LARGE SCALE ANALYSIS]</scope>
</reference>
<reference evidence="13" key="11">
    <citation type="journal article" date="2010" name="Sci. Signal.">
        <title>Quantitative phosphoproteomics reveals widespread full phosphorylation site occupancy during mitosis.</title>
        <authorList>
            <person name="Olsen J.V."/>
            <person name="Vermeulen M."/>
            <person name="Santamaria A."/>
            <person name="Kumar C."/>
            <person name="Miller M.L."/>
            <person name="Jensen L.J."/>
            <person name="Gnad F."/>
            <person name="Cox J."/>
            <person name="Jensen T.S."/>
            <person name="Nigg E.A."/>
            <person name="Brunak S."/>
            <person name="Mann M."/>
        </authorList>
    </citation>
    <scope>IDENTIFICATION BY MASS SPECTROMETRY [LARGE SCALE ANALYSIS]</scope>
</reference>
<evidence type="ECO:0007829" key="11">
    <source>
        <dbReference type="PubMed" id="19413330"/>
    </source>
</evidence>
<dbReference type="VEuPathDB" id="HostDB:ENSG00000141564"/>
<proteinExistence type="evidence at protein level"/>
<reference evidence="17" key="15">
    <citation type="journal article" date="2014" name="J. Proteomics">
        <title>An enzyme assisted RP-RPLC approach for in-depth analysis of human liver phosphoproteome.</title>
        <authorList>
            <person name="Bian Y."/>
            <person name="Song C."/>
            <person name="Cheng K."/>
            <person name="Dong M."/>
            <person name="Wang F."/>
            <person name="Huang J."/>
            <person name="Sun D."/>
            <person name="Wang L."/>
            <person name="Ye M."/>
            <person name="Zou H."/>
        </authorList>
    </citation>
    <scope>IDENTIFICATION BY MASS SPECTROMETRY [LARGE SCALE ANALYSIS]</scope>
</reference>
<feature type="region of interest" description="Disordered" evidence="1">
    <location>
        <begin position="1"/>
        <end position="87"/>
    </location>
</feature>
<keyword evidence="3" id="KW-1185">Reference proteome</keyword>
<reference evidence="6" key="4">
    <citation type="journal article" date="2006" name="Nat. Biotechnol.">
        <title>A probability-based approach for high-throughput protein phosphorylation analysis and site localization.</title>
        <authorList>
            <person name="Beausoleil S.A."/>
            <person name="Villen J."/>
            <person name="Gerber S.A."/>
            <person name="Rush J."/>
            <person name="Gygi S.P."/>
        </authorList>
    </citation>
    <scope>IDENTIFICATION BY MASS SPECTROMETRY [LARGE SCALE ANALYSIS]</scope>
</reference>
<evidence type="ECO:0000313" key="2">
    <source>
        <dbReference type="Ensembl" id="ENSP00000460940.1"/>
    </source>
</evidence>
<reference evidence="2 3" key="5">
    <citation type="journal article" date="2006" name="Nature">
        <title>DNA sequence of human chromosome 17 and analysis of rearrangement in the human lineage.</title>
        <authorList>
            <person name="Zody M.C."/>
            <person name="Garber M."/>
            <person name="Adams D.J."/>
            <person name="Sharpe T."/>
            <person name="Harrow J."/>
            <person name="Lupski J.R."/>
            <person name="Nicholson C."/>
            <person name="Searle S.M."/>
            <person name="Wilming L."/>
            <person name="Young S.K."/>
            <person name="Abouelleil A."/>
            <person name="Allen N.R."/>
            <person name="Bi W."/>
            <person name="Bloom T."/>
            <person name="Borowsky M.L."/>
            <person name="Bugalter B.E."/>
            <person name="Butler J."/>
            <person name="Chang J.L."/>
            <person name="Chen C.K."/>
            <person name="Cook A."/>
            <person name="Corum B."/>
            <person name="Cuomo C.A."/>
            <person name="de Jong P.J."/>
            <person name="DeCaprio D."/>
            <person name="Dewar K."/>
            <person name="FitzGerald M."/>
            <person name="Gilbert J."/>
            <person name="Gibson R."/>
            <person name="Gnerre S."/>
            <person name="Goldstein S."/>
            <person name="Grafham D.V."/>
            <person name="Grocock R."/>
            <person name="Hafez N."/>
            <person name="Hagopian D.S."/>
            <person name="Hart E."/>
            <person name="Norman C.H."/>
            <person name="Humphray S."/>
            <person name="Jaffe D.B."/>
            <person name="Jones M."/>
            <person name="Kamal M."/>
            <person name="Khodiyar V.K."/>
            <person name="LaButti K."/>
            <person name="Laird G."/>
            <person name="Lehoczky J."/>
            <person name="Liu X."/>
            <person name="Lokyitsang T."/>
            <person name="Loveland J."/>
            <person name="Lui A."/>
            <person name="Macdonald P."/>
            <person name="Major J.E."/>
            <person name="Matthews L."/>
            <person name="Mauceli E."/>
            <person name="McCarroll S.A."/>
            <person name="Mihalev A.H."/>
            <person name="Mudge J."/>
            <person name="Nguyen C."/>
            <person name="Nicol R."/>
            <person name="O'Leary S.B."/>
            <person name="Osoegawa K."/>
            <person name="Schwartz D.C."/>
            <person name="Shaw-Smith C."/>
            <person name="Stankiewicz P."/>
            <person name="Steward C."/>
            <person name="Swarbreck D."/>
            <person name="Venkataraman V."/>
            <person name="Whittaker C.A."/>
            <person name="Yang X."/>
            <person name="Zimmer A.R."/>
            <person name="Bradley A."/>
            <person name="Hubbard T."/>
            <person name="Birren B.W."/>
            <person name="Rogers J."/>
            <person name="Lander E.S."/>
            <person name="Nusbaum C."/>
        </authorList>
    </citation>
    <scope>NUCLEOTIDE SEQUENCE [LARGE SCALE GENOMIC DNA]</scope>
</reference>
<evidence type="ECO:0007829" key="16">
    <source>
        <dbReference type="PubMed" id="23186163"/>
    </source>
</evidence>
<evidence type="ECO:0007829" key="15">
    <source>
        <dbReference type="PubMed" id="21406692"/>
    </source>
</evidence>
<evidence type="ECO:0007829" key="7">
    <source>
        <dbReference type="PubMed" id="17081983"/>
    </source>
</evidence>
<gene>
    <name evidence="2" type="primary">RPTOR</name>
</gene>
<dbReference type="Proteomes" id="UP000005640">
    <property type="component" value="Chromosome 17"/>
</dbReference>
<feature type="non-terminal residue" evidence="2">
    <location>
        <position position="1"/>
    </location>
</feature>
<dbReference type="MassIVE" id="I3L436"/>
<dbReference type="EMBL" id="AC127496">
    <property type="status" value="NOT_ANNOTATED_CDS"/>
    <property type="molecule type" value="Genomic_DNA"/>
</dbReference>
<evidence type="ECO:0007829" key="14">
    <source>
        <dbReference type="PubMed" id="21269460"/>
    </source>
</evidence>
<dbReference type="EMBL" id="AC016245">
    <property type="status" value="NOT_ANNOTATED_CDS"/>
    <property type="molecule type" value="Genomic_DNA"/>
</dbReference>
<dbReference type="GeneTree" id="ENSGT00640000091541"/>